<keyword evidence="4" id="KW-1185">Reference proteome</keyword>
<comment type="caution">
    <text evidence="3">The sequence shown here is derived from an EMBL/GenBank/DDBJ whole genome shotgun (WGS) entry which is preliminary data.</text>
</comment>
<accession>A0A844B0F2</accession>
<keyword evidence="2" id="KW-0732">Signal</keyword>
<feature type="signal peptide" evidence="2">
    <location>
        <begin position="1"/>
        <end position="25"/>
    </location>
</feature>
<name>A0A844B0F2_9BURK</name>
<organism evidence="3 4">
    <name type="scientific">Caenimonas koreensis DSM 17982</name>
    <dbReference type="NCBI Taxonomy" id="1121255"/>
    <lineage>
        <taxon>Bacteria</taxon>
        <taxon>Pseudomonadati</taxon>
        <taxon>Pseudomonadota</taxon>
        <taxon>Betaproteobacteria</taxon>
        <taxon>Burkholderiales</taxon>
        <taxon>Comamonadaceae</taxon>
        <taxon>Caenimonas</taxon>
    </lineage>
</organism>
<dbReference type="AlphaFoldDB" id="A0A844B0F2"/>
<sequence>MKSSRMVCHAALAAALAVVAFGAGAGGLNSILKALKNGGADDSQRQPAQAQPSQGAAGNSGGGGIGAGLTERYCRQLYSVAGLQGKAPVDEALISDEFNLGARDFADAALEAFGPSGRFRSKPIPSPQFFANEFETDKVNVLYNLIRQYPAPQYVAALIAASRVPAGAPRSDPQAARDATVALALLHFFMQDKSQKPGRWRELIASMQGEEHYLSQVILARLIESGEWGPKDASKALFMARSAAGLPQKYRMDDMHQKTISPRHYVVTASVTQYEILSEFPNLPQRREFEQFLQQYRNAQMLQQRPDAFPELKNQLGPGLAAIERAAVSADERAAQALSVAVAASTYTAQKISLDSATRTRTGDVQSNLNVDGNAMAALVRELEKGRALDARQEQLFVGALRDARESGDRAVAMMPTMMSTMLNFSMQRGMGAMPAIIPYSRKLQDYSDRACAVVARADQAAMVKKLTVGPDDSSRNNLAAMVADK</sequence>
<evidence type="ECO:0000256" key="1">
    <source>
        <dbReference type="SAM" id="MobiDB-lite"/>
    </source>
</evidence>
<evidence type="ECO:0000256" key="2">
    <source>
        <dbReference type="SAM" id="SignalP"/>
    </source>
</evidence>
<feature type="chain" id="PRO_5032712362" evidence="2">
    <location>
        <begin position="26"/>
        <end position="486"/>
    </location>
</feature>
<protein>
    <submittedName>
        <fullName evidence="3">Uncharacterized protein</fullName>
    </submittedName>
</protein>
<evidence type="ECO:0000313" key="4">
    <source>
        <dbReference type="Proteomes" id="UP000487350"/>
    </source>
</evidence>
<feature type="region of interest" description="Disordered" evidence="1">
    <location>
        <begin position="39"/>
        <end position="61"/>
    </location>
</feature>
<dbReference type="OrthoDB" id="9954952at2"/>
<dbReference type="Proteomes" id="UP000487350">
    <property type="component" value="Unassembled WGS sequence"/>
</dbReference>
<feature type="compositionally biased region" description="Low complexity" evidence="1">
    <location>
        <begin position="45"/>
        <end position="57"/>
    </location>
</feature>
<dbReference type="EMBL" id="WJBU01000004">
    <property type="protein sequence ID" value="MRD46593.1"/>
    <property type="molecule type" value="Genomic_DNA"/>
</dbReference>
<reference evidence="3 4" key="1">
    <citation type="submission" date="2019-11" db="EMBL/GenBank/DDBJ databases">
        <title>Caenimonas koreensis gen. nov., sp. nov., isolated from activated sludge.</title>
        <authorList>
            <person name="Seung H.R."/>
        </authorList>
    </citation>
    <scope>NUCLEOTIDE SEQUENCE [LARGE SCALE GENOMIC DNA]</scope>
    <source>
        <strain evidence="3 4">EMB320</strain>
    </source>
</reference>
<evidence type="ECO:0000313" key="3">
    <source>
        <dbReference type="EMBL" id="MRD46593.1"/>
    </source>
</evidence>
<gene>
    <name evidence="3" type="ORF">GHT07_04850</name>
</gene>
<proteinExistence type="predicted"/>
<dbReference type="RefSeq" id="WP_153583938.1">
    <property type="nucleotide sequence ID" value="NZ_WJBU01000004.1"/>
</dbReference>